<comment type="caution">
    <text evidence="3">The sequence shown here is derived from an EMBL/GenBank/DDBJ whole genome shotgun (WGS) entry which is preliminary data.</text>
</comment>
<dbReference type="InterPro" id="IPR025328">
    <property type="entry name" value="DUF4234"/>
</dbReference>
<dbReference type="Proteomes" id="UP000308760">
    <property type="component" value="Unassembled WGS sequence"/>
</dbReference>
<feature type="domain" description="DUF4234" evidence="2">
    <location>
        <begin position="9"/>
        <end position="74"/>
    </location>
</feature>
<evidence type="ECO:0000313" key="3">
    <source>
        <dbReference type="EMBL" id="THV33538.1"/>
    </source>
</evidence>
<feature type="transmembrane region" description="Helical" evidence="1">
    <location>
        <begin position="89"/>
        <end position="108"/>
    </location>
</feature>
<keyword evidence="1" id="KW-1133">Transmembrane helix</keyword>
<dbReference type="EMBL" id="STGY01000083">
    <property type="protein sequence ID" value="THV33538.1"/>
    <property type="molecule type" value="Genomic_DNA"/>
</dbReference>
<organism evidence="3 4">
    <name type="scientific">Glycomyces buryatensis</name>
    <dbReference type="NCBI Taxonomy" id="2570927"/>
    <lineage>
        <taxon>Bacteria</taxon>
        <taxon>Bacillati</taxon>
        <taxon>Actinomycetota</taxon>
        <taxon>Actinomycetes</taxon>
        <taxon>Glycomycetales</taxon>
        <taxon>Glycomycetaceae</taxon>
        <taxon>Glycomyces</taxon>
    </lineage>
</organism>
<protein>
    <submittedName>
        <fullName evidence="3">DUF4234 domain-containing protein</fullName>
    </submittedName>
</protein>
<dbReference type="AlphaFoldDB" id="A0A4S8PQW9"/>
<reference evidence="3 4" key="2">
    <citation type="submission" date="2019-05" db="EMBL/GenBank/DDBJ databases">
        <title>Glycomyces buryatensis sp. nov.</title>
        <authorList>
            <person name="Nikitina E."/>
        </authorList>
    </citation>
    <scope>NUCLEOTIDE SEQUENCE [LARGE SCALE GENOMIC DNA]</scope>
    <source>
        <strain evidence="3 4">18</strain>
    </source>
</reference>
<gene>
    <name evidence="3" type="ORF">FAB82_25715</name>
</gene>
<feature type="transmembrane region" description="Helical" evidence="1">
    <location>
        <begin position="49"/>
        <end position="68"/>
    </location>
</feature>
<accession>A0A4S8PQW9</accession>
<reference evidence="4" key="1">
    <citation type="submission" date="2019-04" db="EMBL/GenBank/DDBJ databases">
        <title>Nocardioides xinjiangensis sp. nov.</title>
        <authorList>
            <person name="Liu S."/>
        </authorList>
    </citation>
    <scope>NUCLEOTIDE SEQUENCE [LARGE SCALE GENOMIC DNA]</scope>
    <source>
        <strain evidence="4">18</strain>
    </source>
</reference>
<keyword evidence="1" id="KW-0472">Membrane</keyword>
<sequence length="141" mass="15951">MPQAKTRSPFGVWILSIITCGIYGMVWMYKVTEEVRSINPQNPENRTGANVILSLFFGVFTLYIWPIINWFKFCGSVKAEQQAVGLQPMFSTGLATFLALIGFSSIYVQSQQNQVVIAIQQRMQQPQQQFQGGGYQQQPGY</sequence>
<keyword evidence="4" id="KW-1185">Reference proteome</keyword>
<evidence type="ECO:0000256" key="1">
    <source>
        <dbReference type="SAM" id="Phobius"/>
    </source>
</evidence>
<dbReference type="RefSeq" id="WP_136537419.1">
    <property type="nucleotide sequence ID" value="NZ_STGY01000083.1"/>
</dbReference>
<evidence type="ECO:0000259" key="2">
    <source>
        <dbReference type="Pfam" id="PF14018"/>
    </source>
</evidence>
<evidence type="ECO:0000313" key="4">
    <source>
        <dbReference type="Proteomes" id="UP000308760"/>
    </source>
</evidence>
<name>A0A4S8PQW9_9ACTN</name>
<dbReference type="OrthoDB" id="4945834at2"/>
<proteinExistence type="predicted"/>
<keyword evidence="1" id="KW-0812">Transmembrane</keyword>
<dbReference type="Pfam" id="PF14018">
    <property type="entry name" value="DUF4234"/>
    <property type="match status" value="1"/>
</dbReference>
<feature type="transmembrane region" description="Helical" evidence="1">
    <location>
        <begin position="12"/>
        <end position="29"/>
    </location>
</feature>